<protein>
    <submittedName>
        <fullName evidence="2">Uncharacterized protein</fullName>
    </submittedName>
</protein>
<dbReference type="Proteomes" id="UP001163823">
    <property type="component" value="Chromosome 12"/>
</dbReference>
<gene>
    <name evidence="2" type="ORF">O6P43_028344</name>
</gene>
<reference evidence="2" key="1">
    <citation type="journal article" date="2023" name="Science">
        <title>Elucidation of the pathway for biosynthesis of saponin adjuvants from the soapbark tree.</title>
        <authorList>
            <person name="Reed J."/>
            <person name="Orme A."/>
            <person name="El-Demerdash A."/>
            <person name="Owen C."/>
            <person name="Martin L.B.B."/>
            <person name="Misra R.C."/>
            <person name="Kikuchi S."/>
            <person name="Rejzek M."/>
            <person name="Martin A.C."/>
            <person name="Harkess A."/>
            <person name="Leebens-Mack J."/>
            <person name="Louveau T."/>
            <person name="Stephenson M.J."/>
            <person name="Osbourn A."/>
        </authorList>
    </citation>
    <scope>NUCLEOTIDE SEQUENCE</scope>
    <source>
        <strain evidence="2">S10</strain>
    </source>
</reference>
<comment type="caution">
    <text evidence="2">The sequence shown here is derived from an EMBL/GenBank/DDBJ whole genome shotgun (WGS) entry which is preliminary data.</text>
</comment>
<keyword evidence="3" id="KW-1185">Reference proteome</keyword>
<evidence type="ECO:0000256" key="1">
    <source>
        <dbReference type="SAM" id="MobiDB-lite"/>
    </source>
</evidence>
<sequence>MADHDLRRKASNLKRHRSQTREGVHANQEMGRQRSLQILLGEIKGEVDLASLHDLSYSDLDLTAAKAA</sequence>
<name>A0AAD7KXM5_QUISA</name>
<evidence type="ECO:0000313" key="3">
    <source>
        <dbReference type="Proteomes" id="UP001163823"/>
    </source>
</evidence>
<evidence type="ECO:0000313" key="2">
    <source>
        <dbReference type="EMBL" id="KAJ7947779.1"/>
    </source>
</evidence>
<dbReference type="EMBL" id="JARAOO010000012">
    <property type="protein sequence ID" value="KAJ7947779.1"/>
    <property type="molecule type" value="Genomic_DNA"/>
</dbReference>
<accession>A0AAD7KXM5</accession>
<feature type="compositionally biased region" description="Basic residues" evidence="1">
    <location>
        <begin position="9"/>
        <end position="18"/>
    </location>
</feature>
<dbReference type="KEGG" id="qsa:O6P43_028344"/>
<organism evidence="2 3">
    <name type="scientific">Quillaja saponaria</name>
    <name type="common">Soap bark tree</name>
    <dbReference type="NCBI Taxonomy" id="32244"/>
    <lineage>
        <taxon>Eukaryota</taxon>
        <taxon>Viridiplantae</taxon>
        <taxon>Streptophyta</taxon>
        <taxon>Embryophyta</taxon>
        <taxon>Tracheophyta</taxon>
        <taxon>Spermatophyta</taxon>
        <taxon>Magnoliopsida</taxon>
        <taxon>eudicotyledons</taxon>
        <taxon>Gunneridae</taxon>
        <taxon>Pentapetalae</taxon>
        <taxon>rosids</taxon>
        <taxon>fabids</taxon>
        <taxon>Fabales</taxon>
        <taxon>Quillajaceae</taxon>
        <taxon>Quillaja</taxon>
    </lineage>
</organism>
<feature type="region of interest" description="Disordered" evidence="1">
    <location>
        <begin position="1"/>
        <end position="31"/>
    </location>
</feature>
<dbReference type="AlphaFoldDB" id="A0AAD7KXM5"/>
<proteinExistence type="predicted"/>